<sequence>EISKITALVKDKFKVQSLVGENATIDSVKKQLNDCSWIHLACHGEQNLVAPPKSCLHLYGGTLELDSILQMPLPNAEFVFLAACQTAKGDTALVNESFHLGGGFIAAGFRGAIATMWSMADEDGPVVAETVYGHLFGNGQRPQASDASKALQLAVRKMRDDGVSYERWVPFIHLGV</sequence>
<dbReference type="AlphaFoldDB" id="A0AAD7CXG8"/>
<proteinExistence type="predicted"/>
<dbReference type="EMBL" id="JARKIE010000196">
    <property type="protein sequence ID" value="KAJ7668184.1"/>
    <property type="molecule type" value="Genomic_DNA"/>
</dbReference>
<reference evidence="2" key="1">
    <citation type="submission" date="2023-03" db="EMBL/GenBank/DDBJ databases">
        <title>Massive genome expansion in bonnet fungi (Mycena s.s.) driven by repeated elements and novel gene families across ecological guilds.</title>
        <authorList>
            <consortium name="Lawrence Berkeley National Laboratory"/>
            <person name="Harder C.B."/>
            <person name="Miyauchi S."/>
            <person name="Viragh M."/>
            <person name="Kuo A."/>
            <person name="Thoen E."/>
            <person name="Andreopoulos B."/>
            <person name="Lu D."/>
            <person name="Skrede I."/>
            <person name="Drula E."/>
            <person name="Henrissat B."/>
            <person name="Morin E."/>
            <person name="Kohler A."/>
            <person name="Barry K."/>
            <person name="LaButti K."/>
            <person name="Morin E."/>
            <person name="Salamov A."/>
            <person name="Lipzen A."/>
            <person name="Mereny Z."/>
            <person name="Hegedus B."/>
            <person name="Baldrian P."/>
            <person name="Stursova M."/>
            <person name="Weitz H."/>
            <person name="Taylor A."/>
            <person name="Grigoriev I.V."/>
            <person name="Nagy L.G."/>
            <person name="Martin F."/>
            <person name="Kauserud H."/>
        </authorList>
    </citation>
    <scope>NUCLEOTIDE SEQUENCE</scope>
    <source>
        <strain evidence="2">CBHHK067</strain>
    </source>
</reference>
<accession>A0AAD7CXG8</accession>
<name>A0AAD7CXG8_MYCRO</name>
<keyword evidence="3" id="KW-1185">Reference proteome</keyword>
<evidence type="ECO:0000259" key="1">
    <source>
        <dbReference type="Pfam" id="PF12770"/>
    </source>
</evidence>
<feature type="non-terminal residue" evidence="2">
    <location>
        <position position="1"/>
    </location>
</feature>
<evidence type="ECO:0000313" key="2">
    <source>
        <dbReference type="EMBL" id="KAJ7668184.1"/>
    </source>
</evidence>
<evidence type="ECO:0000313" key="3">
    <source>
        <dbReference type="Proteomes" id="UP001221757"/>
    </source>
</evidence>
<dbReference type="Pfam" id="PF12770">
    <property type="entry name" value="CHAT"/>
    <property type="match status" value="1"/>
</dbReference>
<organism evidence="2 3">
    <name type="scientific">Mycena rosella</name>
    <name type="common">Pink bonnet</name>
    <name type="synonym">Agaricus rosellus</name>
    <dbReference type="NCBI Taxonomy" id="1033263"/>
    <lineage>
        <taxon>Eukaryota</taxon>
        <taxon>Fungi</taxon>
        <taxon>Dikarya</taxon>
        <taxon>Basidiomycota</taxon>
        <taxon>Agaricomycotina</taxon>
        <taxon>Agaricomycetes</taxon>
        <taxon>Agaricomycetidae</taxon>
        <taxon>Agaricales</taxon>
        <taxon>Marasmiineae</taxon>
        <taxon>Mycenaceae</taxon>
        <taxon>Mycena</taxon>
    </lineage>
</organism>
<comment type="caution">
    <text evidence="2">The sequence shown here is derived from an EMBL/GenBank/DDBJ whole genome shotgun (WGS) entry which is preliminary data.</text>
</comment>
<protein>
    <submittedName>
        <fullName evidence="2">CHAT domain-containing protein</fullName>
    </submittedName>
</protein>
<dbReference type="Proteomes" id="UP001221757">
    <property type="component" value="Unassembled WGS sequence"/>
</dbReference>
<dbReference type="InterPro" id="IPR024983">
    <property type="entry name" value="CHAT_dom"/>
</dbReference>
<feature type="domain" description="CHAT" evidence="1">
    <location>
        <begin position="5"/>
        <end position="175"/>
    </location>
</feature>
<gene>
    <name evidence="2" type="ORF">B0H17DRAFT_950010</name>
</gene>